<organism evidence="1">
    <name type="scientific">Cyprideis torosa</name>
    <dbReference type="NCBI Taxonomy" id="163714"/>
    <lineage>
        <taxon>Eukaryota</taxon>
        <taxon>Metazoa</taxon>
        <taxon>Ecdysozoa</taxon>
        <taxon>Arthropoda</taxon>
        <taxon>Crustacea</taxon>
        <taxon>Oligostraca</taxon>
        <taxon>Ostracoda</taxon>
        <taxon>Podocopa</taxon>
        <taxon>Podocopida</taxon>
        <taxon>Cytherocopina</taxon>
        <taxon>Cytheroidea</taxon>
        <taxon>Cytherideidae</taxon>
        <taxon>Cyprideis</taxon>
    </lineage>
</organism>
<accession>A0A7R8W445</accession>
<evidence type="ECO:0000313" key="1">
    <source>
        <dbReference type="EMBL" id="CAD7223380.1"/>
    </source>
</evidence>
<proteinExistence type="predicted"/>
<dbReference type="AlphaFoldDB" id="A0A7R8W445"/>
<sequence length="181" mass="19827">MAAAMLTVALATRIYSNVEKAEEWEDVMARDVIRCLQVDGWRLITSADDKTLKLLIKLSDVVGDPVALAPSAAATYQAVNRYACLESQCKASSEQLTEAEEYSKRVENQNKIKAKSKFVISGLVSKCARTSAVIRDIGGEGGESCGVLAFDGSLPRLPFKVSVRTTSLIIPTDKHFWNRQN</sequence>
<reference evidence="1" key="1">
    <citation type="submission" date="2020-11" db="EMBL/GenBank/DDBJ databases">
        <authorList>
            <person name="Tran Van P."/>
        </authorList>
    </citation>
    <scope>NUCLEOTIDE SEQUENCE</scope>
</reference>
<name>A0A7R8W445_9CRUS</name>
<protein>
    <submittedName>
        <fullName evidence="1">Uncharacterized protein</fullName>
    </submittedName>
</protein>
<gene>
    <name evidence="1" type="ORF">CTOB1V02_LOCUS1365</name>
</gene>
<dbReference type="EMBL" id="OB660191">
    <property type="protein sequence ID" value="CAD7223380.1"/>
    <property type="molecule type" value="Genomic_DNA"/>
</dbReference>